<dbReference type="PANTHER" id="PTHR21314:SF1">
    <property type="entry name" value="QUEUOSINE SALVAGE PROTEIN"/>
    <property type="match status" value="1"/>
</dbReference>
<name>A0A177TPZ4_9BASI</name>
<evidence type="ECO:0000256" key="2">
    <source>
        <dbReference type="SAM" id="MobiDB-lite"/>
    </source>
</evidence>
<proteinExistence type="inferred from homology"/>
<dbReference type="PANTHER" id="PTHR21314">
    <property type="entry name" value="QUEUOSINE 5'-PHOSPHATE N-GLYCOSYLASE_HYDROLASE-RELATED"/>
    <property type="match status" value="1"/>
</dbReference>
<dbReference type="EMBL" id="LWDF02000223">
    <property type="protein sequence ID" value="KAE8251985.1"/>
    <property type="molecule type" value="Genomic_DNA"/>
</dbReference>
<dbReference type="GO" id="GO:0016787">
    <property type="term" value="F:hydrolase activity"/>
    <property type="evidence" value="ECO:0007669"/>
    <property type="project" value="UniProtKB-KW"/>
</dbReference>
<evidence type="ECO:0000256" key="1">
    <source>
        <dbReference type="RuleBase" id="RU365002"/>
    </source>
</evidence>
<dbReference type="Pfam" id="PF10343">
    <property type="entry name" value="Q_salvage"/>
    <property type="match status" value="1"/>
</dbReference>
<keyword evidence="4" id="KW-1185">Reference proteome</keyword>
<evidence type="ECO:0000313" key="3">
    <source>
        <dbReference type="EMBL" id="KAE8251985.1"/>
    </source>
</evidence>
<reference evidence="3" key="1">
    <citation type="submission" date="2016-04" db="EMBL/GenBank/DDBJ databases">
        <authorList>
            <person name="Nguyen H.D."/>
            <person name="Samba Siva P."/>
            <person name="Cullis J."/>
            <person name="Levesque C.A."/>
            <person name="Hambleton S."/>
        </authorList>
    </citation>
    <scope>NUCLEOTIDE SEQUENCE</scope>
    <source>
        <strain evidence="3">DAOMC 236416</strain>
    </source>
</reference>
<dbReference type="Proteomes" id="UP000077521">
    <property type="component" value="Unassembled WGS sequence"/>
</dbReference>
<dbReference type="InterPro" id="IPR019438">
    <property type="entry name" value="Q_salvage"/>
</dbReference>
<reference evidence="3" key="2">
    <citation type="journal article" date="2019" name="IMA Fungus">
        <title>Genome sequencing and comparison of five Tilletia species to identify candidate genes for the detection of regulated species infecting wheat.</title>
        <authorList>
            <person name="Nguyen H.D.T."/>
            <person name="Sultana T."/>
            <person name="Kesanakurti P."/>
            <person name="Hambleton S."/>
        </authorList>
    </citation>
    <scope>NUCLEOTIDE SEQUENCE</scope>
    <source>
        <strain evidence="3">DAOMC 236416</strain>
    </source>
</reference>
<feature type="region of interest" description="Disordered" evidence="2">
    <location>
        <begin position="309"/>
        <end position="338"/>
    </location>
</feature>
<sequence length="412" mass="44406">MSLEFEAPLPPSGHFVESVRKSCAEAREASDILISEEAIDAFLRGLDQETFEALKVKHGVNFPLQFPSIASEVNFLSVLALLNTLSAYRSAFHKSTGQGAYQNVLRLMMGMFLSSPDSDTSPSSKLSAQGLATLTEADVAGLLNVTLHDERTHESIPGLIVGSARGGVMAEPVGLVVSICNDTGRRLLEMKAGNLGEFVLRILVEASAEVGKKGDEAGCDLFVERLVSALPGFADMTTLSSSKTPVYLFKKAFFLLYALQARLAKTSTDLRVPNTASLPMFVDNVIPTMLVHYKIIQFGDKAPSSLIQWGNDAQSSKSSEDTSAAAPSDAKAPPIEGPNLSKEEAYRVRAAALDAGAAIVARIKVLVEKEPELAWMAQVNEVDVDGYLWTVAKDDPALRKVPRLVERGTVMY</sequence>
<dbReference type="AlphaFoldDB" id="A0A177TPZ4"/>
<gene>
    <name evidence="3" type="ORF">A4X13_0g3763</name>
</gene>
<dbReference type="GO" id="GO:0006400">
    <property type="term" value="P:tRNA modification"/>
    <property type="evidence" value="ECO:0007669"/>
    <property type="project" value="TreeGrafter"/>
</dbReference>
<feature type="compositionally biased region" description="Low complexity" evidence="2">
    <location>
        <begin position="323"/>
        <end position="334"/>
    </location>
</feature>
<accession>A0A177TPZ4</accession>
<comment type="caution">
    <text evidence="3">The sequence shown here is derived from an EMBL/GenBank/DDBJ whole genome shotgun (WGS) entry which is preliminary data.</text>
</comment>
<comment type="function">
    <text evidence="1">Catalyzes the hydrolysis of queuosine 5'-phosphate, releasing the nucleobase queuine (q). Is required for salvage of queuine from exogenous queuosine (Q) that is imported and then converted to queuosine 5'-phosphate intracellularly.</text>
</comment>
<dbReference type="EC" id="3.2.2.-" evidence="1"/>
<comment type="catalytic activity">
    <reaction evidence="1">
        <text>queuosine 5'-phosphate + H2O = queuine + D-ribose 5-phosphate</text>
        <dbReference type="Rhea" id="RHEA:75387"/>
        <dbReference type="ChEBI" id="CHEBI:15377"/>
        <dbReference type="ChEBI" id="CHEBI:17433"/>
        <dbReference type="ChEBI" id="CHEBI:78346"/>
        <dbReference type="ChEBI" id="CHEBI:194371"/>
    </reaction>
    <physiologicalReaction direction="left-to-right" evidence="1">
        <dbReference type="Rhea" id="RHEA:75388"/>
    </physiologicalReaction>
</comment>
<evidence type="ECO:0000313" key="4">
    <source>
        <dbReference type="Proteomes" id="UP000077521"/>
    </source>
</evidence>
<comment type="similarity">
    <text evidence="1">Belongs to the QNG1 protein family.</text>
</comment>
<keyword evidence="1" id="KW-0378">Hydrolase</keyword>
<protein>
    <recommendedName>
        <fullName evidence="1">Queuosine 5'-phosphate N-glycosylase/hydrolase</fullName>
        <ecNumber evidence="1">3.2.2.-</ecNumber>
    </recommendedName>
    <alternativeName>
        <fullName evidence="1">Queuosine-nucleotide N-glycosylase/hydrolase</fullName>
    </alternativeName>
</protein>
<organism evidence="3 4">
    <name type="scientific">Tilletia indica</name>
    <dbReference type="NCBI Taxonomy" id="43049"/>
    <lineage>
        <taxon>Eukaryota</taxon>
        <taxon>Fungi</taxon>
        <taxon>Dikarya</taxon>
        <taxon>Basidiomycota</taxon>
        <taxon>Ustilaginomycotina</taxon>
        <taxon>Exobasidiomycetes</taxon>
        <taxon>Tilletiales</taxon>
        <taxon>Tilletiaceae</taxon>
        <taxon>Tilletia</taxon>
    </lineage>
</organism>